<dbReference type="Pfam" id="PF22749">
    <property type="entry name" value="Arb2"/>
    <property type="match status" value="1"/>
</dbReference>
<dbReference type="PANTHER" id="PTHR21357">
    <property type="entry name" value="FAM172 FAMILY PROTEIN HOMOLOG CG10038"/>
    <property type="match status" value="1"/>
</dbReference>
<feature type="region of interest" description="Disordered" evidence="1">
    <location>
        <begin position="391"/>
        <end position="438"/>
    </location>
</feature>
<gene>
    <name evidence="3" type="ORF">LTR24_003201</name>
</gene>
<feature type="domain" description="Arb2" evidence="2">
    <location>
        <begin position="15"/>
        <end position="335"/>
    </location>
</feature>
<evidence type="ECO:0000256" key="1">
    <source>
        <dbReference type="SAM" id="MobiDB-lite"/>
    </source>
</evidence>
<organism evidence="3 4">
    <name type="scientific">Lithohypha guttulata</name>
    <dbReference type="NCBI Taxonomy" id="1690604"/>
    <lineage>
        <taxon>Eukaryota</taxon>
        <taxon>Fungi</taxon>
        <taxon>Dikarya</taxon>
        <taxon>Ascomycota</taxon>
        <taxon>Pezizomycotina</taxon>
        <taxon>Eurotiomycetes</taxon>
        <taxon>Chaetothyriomycetidae</taxon>
        <taxon>Chaetothyriales</taxon>
        <taxon>Trichomeriaceae</taxon>
        <taxon>Lithohypha</taxon>
    </lineage>
</organism>
<evidence type="ECO:0000259" key="2">
    <source>
        <dbReference type="Pfam" id="PF22749"/>
    </source>
</evidence>
<dbReference type="Proteomes" id="UP001345013">
    <property type="component" value="Unassembled WGS sequence"/>
</dbReference>
<evidence type="ECO:0000313" key="3">
    <source>
        <dbReference type="EMBL" id="KAK5095234.1"/>
    </source>
</evidence>
<comment type="caution">
    <text evidence="3">The sequence shown here is derived from an EMBL/GenBank/DDBJ whole genome shotgun (WGS) entry which is preliminary data.</text>
</comment>
<dbReference type="InterPro" id="IPR048263">
    <property type="entry name" value="Arb2"/>
</dbReference>
<dbReference type="EMBL" id="JAVRRG010000029">
    <property type="protein sequence ID" value="KAK5095234.1"/>
    <property type="molecule type" value="Genomic_DNA"/>
</dbReference>
<protein>
    <recommendedName>
        <fullName evidence="2">Arb2 domain-containing protein</fullName>
    </recommendedName>
</protein>
<dbReference type="PANTHER" id="PTHR21357:SF4">
    <property type="entry name" value="FAM172 FAMILY PROTEIN HOMOLOG CG10038"/>
    <property type="match status" value="1"/>
</dbReference>
<accession>A0ABR0KFQ3</accession>
<keyword evidence="4" id="KW-1185">Reference proteome</keyword>
<dbReference type="InterPro" id="IPR053858">
    <property type="entry name" value="Arb2_dom"/>
</dbReference>
<name>A0ABR0KFQ3_9EURO</name>
<proteinExistence type="predicted"/>
<reference evidence="3 4" key="1">
    <citation type="submission" date="2023-08" db="EMBL/GenBank/DDBJ databases">
        <title>Black Yeasts Isolated from many extreme environments.</title>
        <authorList>
            <person name="Coleine C."/>
            <person name="Stajich J.E."/>
            <person name="Selbmann L."/>
        </authorList>
    </citation>
    <scope>NUCLEOTIDE SEQUENCE [LARGE SCALE GENOMIC DNA]</scope>
    <source>
        <strain evidence="3 4">CCFEE 5885</strain>
    </source>
</reference>
<evidence type="ECO:0000313" key="4">
    <source>
        <dbReference type="Proteomes" id="UP001345013"/>
    </source>
</evidence>
<sequence>MFRRLPNHLPKDPTFPTDLEGLGYFINDKDQIRQIANPDQKYQFKINRNDRVNDVYKEAMNTCARQIVLKRLRDLGLEEVRLPLGSTETDKHVPILVSPDVASKKHVIVFFPERHTDMGVLSYRVMGDEGINIGSIVNFVQCIMKGPPPPSEVTADGGSDTNPKWALAAEFLVGRPGIVIANPSQLIWYRGGGRAVTDREWLCMPRESAVHEPMRIDEARNRVEGNKNFEEHVQYIFEHVLSSEDGDQPLCDPRAKIFVIGQEYPGSAALQYMVNNWMGWRDRIRCVALINPQHSLEGLFSTFDMNAPGDVAEREQATDFIARRTRAYRLSHKPLETVMSGRTRLGCNVYSSGETLYEESVFVRCWPSVLDWVDVCRYSVTFAEPVIDEVLSDEEDEKTEQEKPKTRSPRRPQTEEEQLTARFHGELKVTGEGAVAGA</sequence>